<dbReference type="InterPro" id="IPR010001">
    <property type="entry name" value="BofA"/>
</dbReference>
<comment type="caution">
    <text evidence="2">The sequence shown here is derived from an EMBL/GenBank/DDBJ whole genome shotgun (WGS) entry which is preliminary data.</text>
</comment>
<dbReference type="EMBL" id="LGFO01000110">
    <property type="protein sequence ID" value="KUK36354.1"/>
    <property type="molecule type" value="Genomic_DNA"/>
</dbReference>
<evidence type="ECO:0000256" key="1">
    <source>
        <dbReference type="SAM" id="Phobius"/>
    </source>
</evidence>
<dbReference type="Pfam" id="PF07441">
    <property type="entry name" value="BofA"/>
    <property type="match status" value="1"/>
</dbReference>
<reference evidence="3" key="1">
    <citation type="journal article" date="2015" name="MBio">
        <title>Genome-Resolved Metagenomic Analysis Reveals Roles for Candidate Phyla and Other Microbial Community Members in Biogeochemical Transformations in Oil Reservoirs.</title>
        <authorList>
            <person name="Hu P."/>
            <person name="Tom L."/>
            <person name="Singh A."/>
            <person name="Thomas B.C."/>
            <person name="Baker B.J."/>
            <person name="Piceno Y.M."/>
            <person name="Andersen G.L."/>
            <person name="Banfield J.F."/>
        </authorList>
    </citation>
    <scope>NUCLEOTIDE SEQUENCE [LARGE SCALE GENOMIC DNA]</scope>
</reference>
<feature type="transmembrane region" description="Helical" evidence="1">
    <location>
        <begin position="62"/>
        <end position="81"/>
    </location>
</feature>
<keyword evidence="1" id="KW-1133">Transmembrane helix</keyword>
<evidence type="ECO:0000313" key="2">
    <source>
        <dbReference type="EMBL" id="KUK36354.1"/>
    </source>
</evidence>
<dbReference type="NCBIfam" id="TIGR02862">
    <property type="entry name" value="spore_BofA"/>
    <property type="match status" value="1"/>
</dbReference>
<feature type="transmembrane region" description="Helical" evidence="1">
    <location>
        <begin position="36"/>
        <end position="56"/>
    </location>
</feature>
<feature type="transmembrane region" description="Helical" evidence="1">
    <location>
        <begin position="6"/>
        <end position="24"/>
    </location>
</feature>
<name>A0A124FK77_9THEO</name>
<dbReference type="Proteomes" id="UP000053326">
    <property type="component" value="Unassembled WGS sequence"/>
</dbReference>
<dbReference type="AlphaFoldDB" id="A0A124FK77"/>
<accession>A0A124FK77</accession>
<gene>
    <name evidence="2" type="ORF">XD66_0934</name>
</gene>
<keyword evidence="1" id="KW-0472">Membrane</keyword>
<keyword evidence="1" id="KW-0812">Transmembrane</keyword>
<protein>
    <submittedName>
        <fullName evidence="2">Pro-sigmaK processing inhibitor</fullName>
    </submittedName>
</protein>
<organism evidence="2 3">
    <name type="scientific">Thermacetogenium phaeum</name>
    <dbReference type="NCBI Taxonomy" id="85874"/>
    <lineage>
        <taxon>Bacteria</taxon>
        <taxon>Bacillati</taxon>
        <taxon>Bacillota</taxon>
        <taxon>Clostridia</taxon>
        <taxon>Thermoanaerobacterales</taxon>
        <taxon>Thermoanaerobacteraceae</taxon>
        <taxon>Thermacetogenium</taxon>
    </lineage>
</organism>
<proteinExistence type="predicted"/>
<sequence>MIGSILGVLFGIFLLFLVGQALWGPLRLFLSLGLRLLCGGLVLLLVNACTGAFGWTLGLNPVSAAAVGLLGLPGLLLLLALKAVAG</sequence>
<dbReference type="OMA" id="YPFNWAS"/>
<evidence type="ECO:0000313" key="3">
    <source>
        <dbReference type="Proteomes" id="UP000053326"/>
    </source>
</evidence>